<evidence type="ECO:0000313" key="2">
    <source>
        <dbReference type="Proteomes" id="UP001500689"/>
    </source>
</evidence>
<comment type="caution">
    <text evidence="1">The sequence shown here is derived from an EMBL/GenBank/DDBJ whole genome shotgun (WGS) entry which is preliminary data.</text>
</comment>
<name>A0ABP6XTX2_9PSEU</name>
<keyword evidence="2" id="KW-1185">Reference proteome</keyword>
<evidence type="ECO:0000313" key="1">
    <source>
        <dbReference type="EMBL" id="GAA3572252.1"/>
    </source>
</evidence>
<proteinExistence type="predicted"/>
<dbReference type="Proteomes" id="UP001500689">
    <property type="component" value="Unassembled WGS sequence"/>
</dbReference>
<protein>
    <recommendedName>
        <fullName evidence="3">Transposase DDE domain-containing protein</fullName>
    </recommendedName>
</protein>
<sequence>MAAGVVERGFTLLEQWRGLATCHDKLAILYRSAVVLHVVLTPTKA</sequence>
<reference evidence="2" key="1">
    <citation type="journal article" date="2019" name="Int. J. Syst. Evol. Microbiol.">
        <title>The Global Catalogue of Microorganisms (GCM) 10K type strain sequencing project: providing services to taxonomists for standard genome sequencing and annotation.</title>
        <authorList>
            <consortium name="The Broad Institute Genomics Platform"/>
            <consortium name="The Broad Institute Genome Sequencing Center for Infectious Disease"/>
            <person name="Wu L."/>
            <person name="Ma J."/>
        </authorList>
    </citation>
    <scope>NUCLEOTIDE SEQUENCE [LARGE SCALE GENOMIC DNA]</scope>
    <source>
        <strain evidence="2">JCM 16898</strain>
    </source>
</reference>
<dbReference type="EMBL" id="BAAAZN010000017">
    <property type="protein sequence ID" value="GAA3572252.1"/>
    <property type="molecule type" value="Genomic_DNA"/>
</dbReference>
<gene>
    <name evidence="1" type="ORF">GCM10022222_65530</name>
</gene>
<organism evidence="1 2">
    <name type="scientific">Amycolatopsis ultiminotia</name>
    <dbReference type="NCBI Taxonomy" id="543629"/>
    <lineage>
        <taxon>Bacteria</taxon>
        <taxon>Bacillati</taxon>
        <taxon>Actinomycetota</taxon>
        <taxon>Actinomycetes</taxon>
        <taxon>Pseudonocardiales</taxon>
        <taxon>Pseudonocardiaceae</taxon>
        <taxon>Amycolatopsis</taxon>
    </lineage>
</organism>
<accession>A0ABP6XTX2</accession>
<evidence type="ECO:0008006" key="3">
    <source>
        <dbReference type="Google" id="ProtNLM"/>
    </source>
</evidence>